<feature type="transmembrane region" description="Helical" evidence="5">
    <location>
        <begin position="21"/>
        <end position="45"/>
    </location>
</feature>
<dbReference type="InterPro" id="IPR036259">
    <property type="entry name" value="MFS_trans_sf"/>
</dbReference>
<dbReference type="SUPFAM" id="SSF103473">
    <property type="entry name" value="MFS general substrate transporter"/>
    <property type="match status" value="1"/>
</dbReference>
<dbReference type="RefSeq" id="WP_343890876.1">
    <property type="nucleotide sequence ID" value="NZ_BAAAEH010000035.1"/>
</dbReference>
<feature type="domain" description="Major facilitator superfamily (MFS) profile" evidence="6">
    <location>
        <begin position="24"/>
        <end position="413"/>
    </location>
</feature>
<feature type="transmembrane region" description="Helical" evidence="5">
    <location>
        <begin position="387"/>
        <end position="408"/>
    </location>
</feature>
<comment type="caution">
    <text evidence="7">The sequence shown here is derived from an EMBL/GenBank/DDBJ whole genome shotgun (WGS) entry which is preliminary data.</text>
</comment>
<sequence>MPRSAEPAGDRMPQAPDRRSTLAMIGVCALVYFLDGLVHTILGPLAPDFGRALHLDAAAIGPIFSANLIGQCIGLVALPPLAARYGDRLVIALSLAGFGAAQAASGFAGDGTALFWWRLVTGIFLGGCLPSCLALVTAVAPPARRGLAITSLFTGYGLGAAMAGMVAAAFIDLGGWRAAMVAVGAVCLASAILAWLFLRDGSDPDAVDTAIEPAANPLELLSARYRLGTLLLWLLFITMLTISYCLSSWLPLLLVRLGHDQSFAAVALSIFSFGGIAAALVVGALIDRFGPTRVLVTFLLVAASLFLVTGWLIDEASARLLQLLLAGCGFFALGAYGGVNVVLAGFYPYRLRSTGIGWAKSVGRVGTVAAPVLIGIGLKAGVSEVTILSSFALPALLSAIALAALGVFNSAKAVGAARRQES</sequence>
<name>A0ABU9XZ95_9SPHN</name>
<dbReference type="Pfam" id="PF07690">
    <property type="entry name" value="MFS_1"/>
    <property type="match status" value="1"/>
</dbReference>
<feature type="transmembrane region" description="Helical" evidence="5">
    <location>
        <begin position="262"/>
        <end position="282"/>
    </location>
</feature>
<dbReference type="PANTHER" id="PTHR23508">
    <property type="entry name" value="CARBOXYLIC ACID TRANSPORTER PROTEIN HOMOLOG"/>
    <property type="match status" value="1"/>
</dbReference>
<keyword evidence="8" id="KW-1185">Reference proteome</keyword>
<evidence type="ECO:0000256" key="1">
    <source>
        <dbReference type="ARBA" id="ARBA00004141"/>
    </source>
</evidence>
<comment type="subcellular location">
    <subcellularLocation>
        <location evidence="1">Membrane</location>
        <topology evidence="1">Multi-pass membrane protein</topology>
    </subcellularLocation>
</comment>
<dbReference type="InterPro" id="IPR011701">
    <property type="entry name" value="MFS"/>
</dbReference>
<reference evidence="7 8" key="1">
    <citation type="submission" date="2024-05" db="EMBL/GenBank/DDBJ databases">
        <authorList>
            <person name="Liu Q."/>
            <person name="Xin Y.-H."/>
        </authorList>
    </citation>
    <scope>NUCLEOTIDE SEQUENCE [LARGE SCALE GENOMIC DNA]</scope>
    <source>
        <strain evidence="7 8">CGMCC 1.10181</strain>
    </source>
</reference>
<keyword evidence="3 5" id="KW-1133">Transmembrane helix</keyword>
<dbReference type="Gene3D" id="1.20.1250.20">
    <property type="entry name" value="MFS general substrate transporter like domains"/>
    <property type="match status" value="2"/>
</dbReference>
<dbReference type="InterPro" id="IPR020846">
    <property type="entry name" value="MFS_dom"/>
</dbReference>
<feature type="transmembrane region" description="Helical" evidence="5">
    <location>
        <begin position="319"/>
        <end position="349"/>
    </location>
</feature>
<feature type="transmembrane region" description="Helical" evidence="5">
    <location>
        <begin position="177"/>
        <end position="198"/>
    </location>
</feature>
<evidence type="ECO:0000259" key="6">
    <source>
        <dbReference type="PROSITE" id="PS50850"/>
    </source>
</evidence>
<feature type="transmembrane region" description="Helical" evidence="5">
    <location>
        <begin position="361"/>
        <end position="381"/>
    </location>
</feature>
<evidence type="ECO:0000313" key="8">
    <source>
        <dbReference type="Proteomes" id="UP001419910"/>
    </source>
</evidence>
<dbReference type="PANTHER" id="PTHR23508:SF10">
    <property type="entry name" value="CARBOXYLIC ACID TRANSPORTER PROTEIN HOMOLOG"/>
    <property type="match status" value="1"/>
</dbReference>
<dbReference type="EMBL" id="JBDIME010000002">
    <property type="protein sequence ID" value="MEN2788875.1"/>
    <property type="molecule type" value="Genomic_DNA"/>
</dbReference>
<proteinExistence type="predicted"/>
<organism evidence="7 8">
    <name type="scientific">Sphingomonas oligophenolica</name>
    <dbReference type="NCBI Taxonomy" id="301154"/>
    <lineage>
        <taxon>Bacteria</taxon>
        <taxon>Pseudomonadati</taxon>
        <taxon>Pseudomonadota</taxon>
        <taxon>Alphaproteobacteria</taxon>
        <taxon>Sphingomonadales</taxon>
        <taxon>Sphingomonadaceae</taxon>
        <taxon>Sphingomonas</taxon>
    </lineage>
</organism>
<gene>
    <name evidence="7" type="ORF">ABC974_04485</name>
</gene>
<feature type="transmembrane region" description="Helical" evidence="5">
    <location>
        <begin position="115"/>
        <end position="140"/>
    </location>
</feature>
<evidence type="ECO:0000313" key="7">
    <source>
        <dbReference type="EMBL" id="MEN2788875.1"/>
    </source>
</evidence>
<feature type="transmembrane region" description="Helical" evidence="5">
    <location>
        <begin position="230"/>
        <end position="250"/>
    </location>
</feature>
<evidence type="ECO:0000256" key="4">
    <source>
        <dbReference type="ARBA" id="ARBA00023136"/>
    </source>
</evidence>
<evidence type="ECO:0000256" key="5">
    <source>
        <dbReference type="SAM" id="Phobius"/>
    </source>
</evidence>
<feature type="transmembrane region" description="Helical" evidence="5">
    <location>
        <begin position="57"/>
        <end position="78"/>
    </location>
</feature>
<feature type="transmembrane region" description="Helical" evidence="5">
    <location>
        <begin position="90"/>
        <end position="109"/>
    </location>
</feature>
<evidence type="ECO:0000256" key="2">
    <source>
        <dbReference type="ARBA" id="ARBA00022692"/>
    </source>
</evidence>
<evidence type="ECO:0000256" key="3">
    <source>
        <dbReference type="ARBA" id="ARBA00022989"/>
    </source>
</evidence>
<feature type="transmembrane region" description="Helical" evidence="5">
    <location>
        <begin position="147"/>
        <end position="171"/>
    </location>
</feature>
<keyword evidence="2 5" id="KW-0812">Transmembrane</keyword>
<accession>A0ABU9XZ95</accession>
<dbReference type="Proteomes" id="UP001419910">
    <property type="component" value="Unassembled WGS sequence"/>
</dbReference>
<dbReference type="PROSITE" id="PS50850">
    <property type="entry name" value="MFS"/>
    <property type="match status" value="1"/>
</dbReference>
<protein>
    <submittedName>
        <fullName evidence="7">MFS transporter</fullName>
    </submittedName>
</protein>
<keyword evidence="4 5" id="KW-0472">Membrane</keyword>
<feature type="transmembrane region" description="Helical" evidence="5">
    <location>
        <begin position="294"/>
        <end position="313"/>
    </location>
</feature>